<evidence type="ECO:0000313" key="4">
    <source>
        <dbReference type="Proteomes" id="UP000271624"/>
    </source>
</evidence>
<dbReference type="PROSITE" id="PS01098">
    <property type="entry name" value="LIPASE_GDSL_SER"/>
    <property type="match status" value="1"/>
</dbReference>
<dbReference type="Proteomes" id="UP000271624">
    <property type="component" value="Unassembled WGS sequence"/>
</dbReference>
<evidence type="ECO:0000259" key="2">
    <source>
        <dbReference type="Pfam" id="PF13472"/>
    </source>
</evidence>
<reference evidence="3" key="2">
    <citation type="journal article" date="2019" name="Genome Biol. Evol.">
        <title>Day and night: Metabolic profiles and evolutionary relationships of six axenic non-marine cyanobacteria.</title>
        <authorList>
            <person name="Will S.E."/>
            <person name="Henke P."/>
            <person name="Boedeker C."/>
            <person name="Huang S."/>
            <person name="Brinkmann H."/>
            <person name="Rohde M."/>
            <person name="Jarek M."/>
            <person name="Friedl T."/>
            <person name="Seufert S."/>
            <person name="Schumacher M."/>
            <person name="Overmann J."/>
            <person name="Neumann-Schaal M."/>
            <person name="Petersen J."/>
        </authorList>
    </citation>
    <scope>NUCLEOTIDE SEQUENCE [LARGE SCALE GENOMIC DNA]</scope>
    <source>
        <strain evidence="3">PCC 7102</strain>
    </source>
</reference>
<evidence type="ECO:0000313" key="3">
    <source>
        <dbReference type="EMBL" id="RUT09129.1"/>
    </source>
</evidence>
<protein>
    <recommendedName>
        <fullName evidence="2">SGNH hydrolase-type esterase domain-containing protein</fullName>
    </recommendedName>
</protein>
<dbReference type="InterPro" id="IPR013830">
    <property type="entry name" value="SGNH_hydro"/>
</dbReference>
<reference evidence="3" key="1">
    <citation type="submission" date="2018-12" db="EMBL/GenBank/DDBJ databases">
        <authorList>
            <person name="Will S."/>
            <person name="Neumann-Schaal M."/>
            <person name="Henke P."/>
        </authorList>
    </citation>
    <scope>NUCLEOTIDE SEQUENCE</scope>
    <source>
        <strain evidence="3">PCC 7102</strain>
    </source>
</reference>
<feature type="domain" description="SGNH hydrolase-type esterase" evidence="2">
    <location>
        <begin position="90"/>
        <end position="303"/>
    </location>
</feature>
<gene>
    <name evidence="3" type="ORF">DSM106972_011820</name>
</gene>
<keyword evidence="4" id="KW-1185">Reference proteome</keyword>
<dbReference type="GO" id="GO:0016298">
    <property type="term" value="F:lipase activity"/>
    <property type="evidence" value="ECO:0007669"/>
    <property type="project" value="InterPro"/>
</dbReference>
<sequence length="314" mass="35231">MIDEARQVKVMLVAVLAVCLGLFIAIELGLRILFGFGNPLIYIGEKEIGYLLAPNQQTRRNGNYIEINEYSMRGAPIQTTPPPSTQRVFLLGDSIANGGWWTDQKNTISNLIMQSLSSKNSPAEVLNASANSWGPRNELAYLQKFGTFNASTIVLLINTDDLFATAPTSLPVGREKNYPDKKPPLALVEIYQRYIQKSKPIPELEKVRQEGGDRVGINLEAIAKIQDIATQNNSKFVLAMTPLKRELGEPGSRDYEIKARARLDEFVKARQIDYIDFLPLFNGRQNSESLYHDHIHLNLQGNQFVSEVIKKSLL</sequence>
<organism evidence="3 4">
    <name type="scientific">Dulcicalothrix desertica PCC 7102</name>
    <dbReference type="NCBI Taxonomy" id="232991"/>
    <lineage>
        <taxon>Bacteria</taxon>
        <taxon>Bacillati</taxon>
        <taxon>Cyanobacteriota</taxon>
        <taxon>Cyanophyceae</taxon>
        <taxon>Nostocales</taxon>
        <taxon>Calotrichaceae</taxon>
        <taxon>Dulcicalothrix</taxon>
    </lineage>
</organism>
<dbReference type="CDD" id="cd00229">
    <property type="entry name" value="SGNH_hydrolase"/>
    <property type="match status" value="1"/>
</dbReference>
<dbReference type="InterPro" id="IPR036514">
    <property type="entry name" value="SGNH_hydro_sf"/>
</dbReference>
<comment type="caution">
    <text evidence="3">The sequence shown here is derived from an EMBL/GenBank/DDBJ whole genome shotgun (WGS) entry which is preliminary data.</text>
</comment>
<dbReference type="GO" id="GO:0006629">
    <property type="term" value="P:lipid metabolic process"/>
    <property type="evidence" value="ECO:0007669"/>
    <property type="project" value="InterPro"/>
</dbReference>
<dbReference type="Gene3D" id="3.40.50.1110">
    <property type="entry name" value="SGNH hydrolase"/>
    <property type="match status" value="1"/>
</dbReference>
<dbReference type="SUPFAM" id="SSF52266">
    <property type="entry name" value="SGNH hydrolase"/>
    <property type="match status" value="1"/>
</dbReference>
<accession>A0A433VSS0</accession>
<keyword evidence="1" id="KW-0472">Membrane</keyword>
<dbReference type="EMBL" id="RSCL01000002">
    <property type="protein sequence ID" value="RUT09129.1"/>
    <property type="molecule type" value="Genomic_DNA"/>
</dbReference>
<dbReference type="Pfam" id="PF13472">
    <property type="entry name" value="Lipase_GDSL_2"/>
    <property type="match status" value="1"/>
</dbReference>
<dbReference type="AlphaFoldDB" id="A0A433VSS0"/>
<name>A0A433VSS0_9CYAN</name>
<evidence type="ECO:0000256" key="1">
    <source>
        <dbReference type="SAM" id="Phobius"/>
    </source>
</evidence>
<keyword evidence="1" id="KW-1133">Transmembrane helix</keyword>
<feature type="transmembrane region" description="Helical" evidence="1">
    <location>
        <begin position="12"/>
        <end position="34"/>
    </location>
</feature>
<dbReference type="InterPro" id="IPR008265">
    <property type="entry name" value="Lipase_GDSL_AS"/>
</dbReference>
<proteinExistence type="predicted"/>
<keyword evidence="1" id="KW-0812">Transmembrane</keyword>